<feature type="compositionally biased region" description="Polar residues" evidence="1">
    <location>
        <begin position="272"/>
        <end position="286"/>
    </location>
</feature>
<name>A0ABQ9YJF5_9EUKA</name>
<evidence type="ECO:0000313" key="2">
    <source>
        <dbReference type="EMBL" id="KAK2963892.1"/>
    </source>
</evidence>
<organism evidence="2 3">
    <name type="scientific">Blattamonas nauphoetae</name>
    <dbReference type="NCBI Taxonomy" id="2049346"/>
    <lineage>
        <taxon>Eukaryota</taxon>
        <taxon>Metamonada</taxon>
        <taxon>Preaxostyla</taxon>
        <taxon>Oxymonadida</taxon>
        <taxon>Blattamonas</taxon>
    </lineage>
</organism>
<comment type="caution">
    <text evidence="2">The sequence shown here is derived from an EMBL/GenBank/DDBJ whole genome shotgun (WGS) entry which is preliminary data.</text>
</comment>
<keyword evidence="3" id="KW-1185">Reference proteome</keyword>
<feature type="region of interest" description="Disordered" evidence="1">
    <location>
        <begin position="52"/>
        <end position="91"/>
    </location>
</feature>
<proteinExistence type="predicted"/>
<gene>
    <name evidence="2" type="ORF">BLNAU_969</name>
</gene>
<dbReference type="InterPro" id="IPR036322">
    <property type="entry name" value="WD40_repeat_dom_sf"/>
</dbReference>
<sequence length="300" mass="33109">MPTISKPLAAVFIPPNNLAVSWDNGRICVWHTETGVEKMTLRRLGEEKKKNLKNELDQKNNNPKSVPVLQSYSHQTSSSRPLTNQPTTPVLPTLARSPTTLGVCSACLISDPSHQDILITHTSDGIITIFSLSTRPINRVLCIRRSFCCWKGERSWAVVGIGRVIWRCDHLQLGKDSENEFGFSESAAQLKTSYPIHLQSNHNHPLQRWRWMDAEIAGIILPSQLAGALVLSGSTSGLILLADCYFARNTGSSSYDVATPFWLATQGESATLTRTTSNQPVTNLSERNQDLSVGKVSETI</sequence>
<accession>A0ABQ9YJF5</accession>
<feature type="region of interest" description="Disordered" evidence="1">
    <location>
        <begin position="272"/>
        <end position="300"/>
    </location>
</feature>
<reference evidence="2 3" key="1">
    <citation type="journal article" date="2022" name="bioRxiv">
        <title>Genomics of Preaxostyla Flagellates Illuminates Evolutionary Transitions and the Path Towards Mitochondrial Loss.</title>
        <authorList>
            <person name="Novak L.V.F."/>
            <person name="Treitli S.C."/>
            <person name="Pyrih J."/>
            <person name="Halakuc P."/>
            <person name="Pipaliya S.V."/>
            <person name="Vacek V."/>
            <person name="Brzon O."/>
            <person name="Soukal P."/>
            <person name="Eme L."/>
            <person name="Dacks J.B."/>
            <person name="Karnkowska A."/>
            <person name="Elias M."/>
            <person name="Hampl V."/>
        </authorList>
    </citation>
    <scope>NUCLEOTIDE SEQUENCE [LARGE SCALE GENOMIC DNA]</scope>
    <source>
        <strain evidence="2">NAU3</strain>
        <tissue evidence="2">Gut</tissue>
    </source>
</reference>
<protein>
    <submittedName>
        <fullName evidence="2">Uncharacterized protein</fullName>
    </submittedName>
</protein>
<evidence type="ECO:0000313" key="3">
    <source>
        <dbReference type="Proteomes" id="UP001281761"/>
    </source>
</evidence>
<dbReference type="EMBL" id="JARBJD010000004">
    <property type="protein sequence ID" value="KAK2963892.1"/>
    <property type="molecule type" value="Genomic_DNA"/>
</dbReference>
<feature type="compositionally biased region" description="Polar residues" evidence="1">
    <location>
        <begin position="68"/>
        <end position="91"/>
    </location>
</feature>
<dbReference type="SUPFAM" id="SSF50978">
    <property type="entry name" value="WD40 repeat-like"/>
    <property type="match status" value="1"/>
</dbReference>
<dbReference type="Proteomes" id="UP001281761">
    <property type="component" value="Unassembled WGS sequence"/>
</dbReference>
<evidence type="ECO:0000256" key="1">
    <source>
        <dbReference type="SAM" id="MobiDB-lite"/>
    </source>
</evidence>